<sequence>MAYGCVPNGDDIVKGLTLFARLGRDDDPYNCPDLSLHATDEVFELVGSELDGEKAELYGRLTTLSSLIYTVDGDVMVLCISFTPTFLDGEVSYYLVYDSVAASLSLLPCQPDYCQLVCTEFPLKVKVEEEHNRYSLVLMAERSEDKGPVLCLWSPPPSADDNGGCYHECAYYLKDRVRVNAMANPFQAHVVFSFKGNAVWGDLGQGILYCDCRHLISSLGPVDFKYIMLPKECRIKFDRYDLDQNCMPVFRNMGCVGDSIWFVIIKPSFDRPGDTEVKVWTLDLLSEEWNLHRVFSMQSLWKLELFRAMGLPKAVPEFPILRPQRDDCTIYMILCEPYRGGVPYAHLVCIDLSSTYRPRILSRKRICLQVMERPLLLELDFFNRRDMAV</sequence>
<proteinExistence type="predicted"/>
<dbReference type="Proteomes" id="UP001732700">
    <property type="component" value="Chromosome 4D"/>
</dbReference>
<evidence type="ECO:0000313" key="2">
    <source>
        <dbReference type="Proteomes" id="UP001732700"/>
    </source>
</evidence>
<dbReference type="EnsemblPlants" id="AVESA.00010b.r2.4DG0750700.2">
    <property type="protein sequence ID" value="AVESA.00010b.r2.4DG0750700.2.CDS.1"/>
    <property type="gene ID" value="AVESA.00010b.r2.4DG0750700"/>
</dbReference>
<name>A0ACD5X740_AVESA</name>
<accession>A0ACD5X740</accession>
<protein>
    <submittedName>
        <fullName evidence="1">Uncharacterized protein</fullName>
    </submittedName>
</protein>
<keyword evidence="2" id="KW-1185">Reference proteome</keyword>
<organism evidence="1 2">
    <name type="scientific">Avena sativa</name>
    <name type="common">Oat</name>
    <dbReference type="NCBI Taxonomy" id="4498"/>
    <lineage>
        <taxon>Eukaryota</taxon>
        <taxon>Viridiplantae</taxon>
        <taxon>Streptophyta</taxon>
        <taxon>Embryophyta</taxon>
        <taxon>Tracheophyta</taxon>
        <taxon>Spermatophyta</taxon>
        <taxon>Magnoliopsida</taxon>
        <taxon>Liliopsida</taxon>
        <taxon>Poales</taxon>
        <taxon>Poaceae</taxon>
        <taxon>BOP clade</taxon>
        <taxon>Pooideae</taxon>
        <taxon>Poodae</taxon>
        <taxon>Poeae</taxon>
        <taxon>Poeae Chloroplast Group 1 (Aveneae type)</taxon>
        <taxon>Aveninae</taxon>
        <taxon>Avena</taxon>
    </lineage>
</organism>
<reference evidence="1" key="2">
    <citation type="submission" date="2025-09" db="UniProtKB">
        <authorList>
            <consortium name="EnsemblPlants"/>
        </authorList>
    </citation>
    <scope>IDENTIFICATION</scope>
</reference>
<evidence type="ECO:0000313" key="1">
    <source>
        <dbReference type="EnsemblPlants" id="AVESA.00010b.r2.4DG0750700.2.CDS.1"/>
    </source>
</evidence>
<reference evidence="1" key="1">
    <citation type="submission" date="2021-05" db="EMBL/GenBank/DDBJ databases">
        <authorList>
            <person name="Scholz U."/>
            <person name="Mascher M."/>
            <person name="Fiebig A."/>
        </authorList>
    </citation>
    <scope>NUCLEOTIDE SEQUENCE [LARGE SCALE GENOMIC DNA]</scope>
</reference>